<accession>A0ABT1SUS9</accession>
<evidence type="ECO:0000313" key="1">
    <source>
        <dbReference type="EMBL" id="MCQ5343631.1"/>
    </source>
</evidence>
<proteinExistence type="predicted"/>
<dbReference type="EMBL" id="JANGEW010000033">
    <property type="protein sequence ID" value="MCQ5343631.1"/>
    <property type="molecule type" value="Genomic_DNA"/>
</dbReference>
<comment type="caution">
    <text evidence="1">The sequence shown here is derived from an EMBL/GenBank/DDBJ whole genome shotgun (WGS) entry which is preliminary data.</text>
</comment>
<protein>
    <submittedName>
        <fullName evidence="1">Uncharacterized protein</fullName>
    </submittedName>
</protein>
<name>A0ABT1SUS9_9FIRM</name>
<reference evidence="1 2" key="1">
    <citation type="submission" date="2022-06" db="EMBL/GenBank/DDBJ databases">
        <title>Isolation of gut microbiota from human fecal samples.</title>
        <authorList>
            <person name="Pamer E.G."/>
            <person name="Barat B."/>
            <person name="Waligurski E."/>
            <person name="Medina S."/>
            <person name="Paddock L."/>
            <person name="Mostad J."/>
        </authorList>
    </citation>
    <scope>NUCLEOTIDE SEQUENCE [LARGE SCALE GENOMIC DNA]</scope>
    <source>
        <strain evidence="1 2">DFI.1.1</strain>
    </source>
</reference>
<dbReference type="Proteomes" id="UP001206692">
    <property type="component" value="Unassembled WGS sequence"/>
</dbReference>
<dbReference type="RefSeq" id="WP_062411992.1">
    <property type="nucleotide sequence ID" value="NZ_JAJCIO010000037.1"/>
</dbReference>
<organism evidence="1 2">
    <name type="scientific">Megasphaera massiliensis</name>
    <dbReference type="NCBI Taxonomy" id="1232428"/>
    <lineage>
        <taxon>Bacteria</taxon>
        <taxon>Bacillati</taxon>
        <taxon>Bacillota</taxon>
        <taxon>Negativicutes</taxon>
        <taxon>Veillonellales</taxon>
        <taxon>Veillonellaceae</taxon>
        <taxon>Megasphaera</taxon>
    </lineage>
</organism>
<sequence>MKVQLEDLLKAFELNNPYLKFYVHKTDGKLTLVTEIPGNAPADNDVTAHPDDYLKLPTQADLNLPEMIKGFVPMMKDAKQRETFAASIEAGKSLAQLEQELRAMGLVQYWYTFQQMEFEKIAKTWCDDHGISYEA</sequence>
<keyword evidence="2" id="KW-1185">Reference proteome</keyword>
<evidence type="ECO:0000313" key="2">
    <source>
        <dbReference type="Proteomes" id="UP001206692"/>
    </source>
</evidence>
<gene>
    <name evidence="1" type="ORF">NE675_11435</name>
</gene>